<dbReference type="EMBL" id="JAJJMM010000001">
    <property type="protein sequence ID" value="MCC9065297.1"/>
    <property type="molecule type" value="Genomic_DNA"/>
</dbReference>
<evidence type="ECO:0000313" key="2">
    <source>
        <dbReference type="EMBL" id="MCC9065297.1"/>
    </source>
</evidence>
<evidence type="ECO:0000256" key="1">
    <source>
        <dbReference type="SAM" id="Phobius"/>
    </source>
</evidence>
<organism evidence="2 3">
    <name type="scientific">Flavobacterium piscisymbiosum</name>
    <dbReference type="NCBI Taxonomy" id="2893753"/>
    <lineage>
        <taxon>Bacteria</taxon>
        <taxon>Pseudomonadati</taxon>
        <taxon>Bacteroidota</taxon>
        <taxon>Flavobacteriia</taxon>
        <taxon>Flavobacteriales</taxon>
        <taxon>Flavobacteriaceae</taxon>
        <taxon>Flavobacterium</taxon>
    </lineage>
</organism>
<feature type="transmembrane region" description="Helical" evidence="1">
    <location>
        <begin position="135"/>
        <end position="154"/>
    </location>
</feature>
<keyword evidence="1" id="KW-0472">Membrane</keyword>
<dbReference type="Proteomes" id="UP001430679">
    <property type="component" value="Unassembled WGS sequence"/>
</dbReference>
<reference evidence="2" key="1">
    <citation type="submission" date="2021-11" db="EMBL/GenBank/DDBJ databases">
        <title>Description of novel Flavobacterium species.</title>
        <authorList>
            <person name="Saticioglu I.B."/>
            <person name="Ay H."/>
            <person name="Altun S."/>
            <person name="Duman M."/>
        </authorList>
    </citation>
    <scope>NUCLEOTIDE SEQUENCE</scope>
    <source>
        <strain evidence="2">F-30</strain>
    </source>
</reference>
<evidence type="ECO:0000313" key="3">
    <source>
        <dbReference type="Proteomes" id="UP001430679"/>
    </source>
</evidence>
<dbReference type="RefSeq" id="WP_230038932.1">
    <property type="nucleotide sequence ID" value="NZ_JAJJMM010000001.1"/>
</dbReference>
<keyword evidence="1" id="KW-0812">Transmembrane</keyword>
<sequence>MSTSIIIDEKGILYFNKFNNRVVKDLQWSSFAKREKLAHVFEPPKYDVTSVTPMKSFYDQFYWPVLIDNTVTVHNDAFLGRHFFAMFYVNRLELIRTFLLGVAHYRPDITVDPIIFSNHYIDPENYNIDYRQRNLIRIMAALFCIVVFGLIYYLI</sequence>
<keyword evidence="3" id="KW-1185">Reference proteome</keyword>
<protein>
    <submittedName>
        <fullName evidence="2">Uncharacterized protein</fullName>
    </submittedName>
</protein>
<accession>A0ABS8MIH3</accession>
<proteinExistence type="predicted"/>
<gene>
    <name evidence="2" type="ORF">LNP81_20010</name>
</gene>
<name>A0ABS8MIH3_9FLAO</name>
<comment type="caution">
    <text evidence="2">The sequence shown here is derived from an EMBL/GenBank/DDBJ whole genome shotgun (WGS) entry which is preliminary data.</text>
</comment>
<keyword evidence="1" id="KW-1133">Transmembrane helix</keyword>